<reference evidence="2" key="1">
    <citation type="journal article" date="2019" name="Int. J. Syst. Evol. Microbiol.">
        <title>The Global Catalogue of Microorganisms (GCM) 10K type strain sequencing project: providing services to taxonomists for standard genome sequencing and annotation.</title>
        <authorList>
            <consortium name="The Broad Institute Genomics Platform"/>
            <consortium name="The Broad Institute Genome Sequencing Center for Infectious Disease"/>
            <person name="Wu L."/>
            <person name="Ma J."/>
        </authorList>
    </citation>
    <scope>NUCLEOTIDE SEQUENCE [LARGE SCALE GENOMIC DNA]</scope>
    <source>
        <strain evidence="2">CECT 7649</strain>
    </source>
</reference>
<dbReference type="Proteomes" id="UP001596496">
    <property type="component" value="Unassembled WGS sequence"/>
</dbReference>
<sequence length="59" mass="6382">MAYLTILLAAFGLAVAGLVWFLAMSASIRRADRHMSLSGAPRTSIDGATRRLVGVHVRR</sequence>
<accession>A0ABW2P9C9</accession>
<dbReference type="EMBL" id="JBHTCG010000011">
    <property type="protein sequence ID" value="MFC7384338.1"/>
    <property type="molecule type" value="Genomic_DNA"/>
</dbReference>
<protein>
    <submittedName>
        <fullName evidence="1">Uncharacterized protein</fullName>
    </submittedName>
</protein>
<gene>
    <name evidence="1" type="ORF">ACFQSB_19160</name>
</gene>
<proteinExistence type="predicted"/>
<evidence type="ECO:0000313" key="1">
    <source>
        <dbReference type="EMBL" id="MFC7384338.1"/>
    </source>
</evidence>
<comment type="caution">
    <text evidence="1">The sequence shown here is derived from an EMBL/GenBank/DDBJ whole genome shotgun (WGS) entry which is preliminary data.</text>
</comment>
<evidence type="ECO:0000313" key="2">
    <source>
        <dbReference type="Proteomes" id="UP001596496"/>
    </source>
</evidence>
<keyword evidence="2" id="KW-1185">Reference proteome</keyword>
<name>A0ABW2P9C9_9ACTN</name>
<organism evidence="1 2">
    <name type="scientific">Sphaerisporangium rhizosphaerae</name>
    <dbReference type="NCBI Taxonomy" id="2269375"/>
    <lineage>
        <taxon>Bacteria</taxon>
        <taxon>Bacillati</taxon>
        <taxon>Actinomycetota</taxon>
        <taxon>Actinomycetes</taxon>
        <taxon>Streptosporangiales</taxon>
        <taxon>Streptosporangiaceae</taxon>
        <taxon>Sphaerisporangium</taxon>
    </lineage>
</organism>
<dbReference type="RefSeq" id="WP_380828077.1">
    <property type="nucleotide sequence ID" value="NZ_JBHTCG010000011.1"/>
</dbReference>